<dbReference type="AlphaFoldDB" id="U6N2W6"/>
<dbReference type="EMBL" id="HG725763">
    <property type="protein sequence ID" value="CDJ69644.1"/>
    <property type="molecule type" value="Genomic_DNA"/>
</dbReference>
<proteinExistence type="predicted"/>
<protein>
    <submittedName>
        <fullName evidence="1">Uncharacterized protein</fullName>
    </submittedName>
</protein>
<dbReference type="RefSeq" id="XP_013438110.1">
    <property type="nucleotide sequence ID" value="XM_013582656.1"/>
</dbReference>
<reference evidence="1" key="2">
    <citation type="submission" date="2013-10" db="EMBL/GenBank/DDBJ databases">
        <authorList>
            <person name="Aslett M."/>
        </authorList>
    </citation>
    <scope>NUCLEOTIDE SEQUENCE [LARGE SCALE GENOMIC DNA]</scope>
    <source>
        <strain evidence="1">Houghton</strain>
    </source>
</reference>
<dbReference type="GeneID" id="25477559"/>
<keyword evidence="2" id="KW-1185">Reference proteome</keyword>
<evidence type="ECO:0000313" key="1">
    <source>
        <dbReference type="EMBL" id="CDJ69644.1"/>
    </source>
</evidence>
<dbReference type="Proteomes" id="UP000030754">
    <property type="component" value="Unassembled WGS sequence"/>
</dbReference>
<accession>U6N2W6</accession>
<sequence length="22" mass="2700">MFEIFFVFLNTKLIQMCLPAFF</sequence>
<name>U6N2W6_9EIME</name>
<reference evidence="1" key="1">
    <citation type="submission" date="2013-10" db="EMBL/GenBank/DDBJ databases">
        <title>Genomic analysis of the causative agents of coccidiosis in chickens.</title>
        <authorList>
            <person name="Reid A.J."/>
            <person name="Blake D."/>
            <person name="Billington K."/>
            <person name="Browne H."/>
            <person name="Dunn M."/>
            <person name="Hung S."/>
            <person name="Kawahara F."/>
            <person name="Miranda-Saavedra D."/>
            <person name="Mourier T."/>
            <person name="Nagra H."/>
            <person name="Otto T.D."/>
            <person name="Rawlings N."/>
            <person name="Sanchez A."/>
            <person name="Sanders M."/>
            <person name="Subramaniam C."/>
            <person name="Tay Y."/>
            <person name="Dear P."/>
            <person name="Doerig C."/>
            <person name="Gruber A."/>
            <person name="Parkinson J."/>
            <person name="Shirley M."/>
            <person name="Wan K.L."/>
            <person name="Berriman M."/>
            <person name="Tomley F."/>
            <person name="Pain A."/>
        </authorList>
    </citation>
    <scope>NUCLEOTIDE SEQUENCE [LARGE SCALE GENOMIC DNA]</scope>
    <source>
        <strain evidence="1">Houghton</strain>
    </source>
</reference>
<evidence type="ECO:0000313" key="2">
    <source>
        <dbReference type="Proteomes" id="UP000030754"/>
    </source>
</evidence>
<dbReference type="VEuPathDB" id="ToxoDB:ENH_00074290"/>
<gene>
    <name evidence="1" type="ORF">ENH_00074290</name>
</gene>
<organism evidence="1 2">
    <name type="scientific">Eimeria necatrix</name>
    <dbReference type="NCBI Taxonomy" id="51315"/>
    <lineage>
        <taxon>Eukaryota</taxon>
        <taxon>Sar</taxon>
        <taxon>Alveolata</taxon>
        <taxon>Apicomplexa</taxon>
        <taxon>Conoidasida</taxon>
        <taxon>Coccidia</taxon>
        <taxon>Eucoccidiorida</taxon>
        <taxon>Eimeriorina</taxon>
        <taxon>Eimeriidae</taxon>
        <taxon>Eimeria</taxon>
    </lineage>
</organism>